<sequence length="465" mass="50046">MRLLRLAAIAALTFLPSITAALAEGGVSVYLTTPDGTKLLSQEPSLSFSQVDKAGITIDASRRYQEIVGFGAAITDASAYLINRMEPSAREALLKELFGRDGGLGFSFTRLTIGASDFSLQHYSYDDVQAGARDPELTHFSIASAKEDVLPVTRAALAVNPSLKIMASPWSAPGWMKSTDSLIKGALLPEAYPSFAAYLNRYADALAAEGVPLYALTIQNEPHFEPGDYPGMRVTPESRAAFVGGYLGPLLSKTHPEIRILDWDHNWDEPQSPLTMLSDAKAARYVAGVAWHCYNGEPSAQGKVHDAHPDKETYFTECSGGGWSPKWSDALPWMAGSLVESVRYWSKGVLFWNLALDENSGPHKGGCGDCRGVVSINSKTGVISRNLEYYVLGHASRFVAQGATRIESGTAPEGISAVAFRNPDASLVLLTVNRSSVNKTLTVTDGVKSFSYALVAGGVATFVWH</sequence>
<dbReference type="InterPro" id="IPR013780">
    <property type="entry name" value="Glyco_hydro_b"/>
</dbReference>
<dbReference type="Proteomes" id="UP000570514">
    <property type="component" value="Unassembled WGS sequence"/>
</dbReference>
<keyword evidence="4 8" id="KW-0326">Glycosidase</keyword>
<dbReference type="RefSeq" id="WP_167083028.1">
    <property type="nucleotide sequence ID" value="NZ_BAAADC010000001.1"/>
</dbReference>
<dbReference type="Gene3D" id="2.60.40.1180">
    <property type="entry name" value="Golgi alpha-mannosidase II"/>
    <property type="match status" value="1"/>
</dbReference>
<evidence type="ECO:0000256" key="2">
    <source>
        <dbReference type="ARBA" id="ARBA00022729"/>
    </source>
</evidence>
<dbReference type="SUPFAM" id="SSF51445">
    <property type="entry name" value="(Trans)glycosidases"/>
    <property type="match status" value="1"/>
</dbReference>
<dbReference type="InterPro" id="IPR033452">
    <property type="entry name" value="GH30_C"/>
</dbReference>
<name>A0A846MZ17_9PROT</name>
<dbReference type="AlphaFoldDB" id="A0A846MZ17"/>
<dbReference type="InterPro" id="IPR001139">
    <property type="entry name" value="Glyco_hydro_30"/>
</dbReference>
<reference evidence="8 9" key="1">
    <citation type="submission" date="2020-03" db="EMBL/GenBank/DDBJ databases">
        <title>Genomic Encyclopedia of Type Strains, Phase IV (KMG-IV): sequencing the most valuable type-strain genomes for metagenomic binning, comparative biology and taxonomic classification.</title>
        <authorList>
            <person name="Goeker M."/>
        </authorList>
    </citation>
    <scope>NUCLEOTIDE SEQUENCE [LARGE SCALE GENOMIC DNA]</scope>
    <source>
        <strain evidence="8 9">DSM 19867</strain>
    </source>
</reference>
<evidence type="ECO:0000256" key="3">
    <source>
        <dbReference type="ARBA" id="ARBA00022801"/>
    </source>
</evidence>
<dbReference type="PANTHER" id="PTHR11069:SF23">
    <property type="entry name" value="LYSOSOMAL ACID GLUCOSYLCERAMIDASE"/>
    <property type="match status" value="1"/>
</dbReference>
<keyword evidence="2 5" id="KW-0732">Signal</keyword>
<evidence type="ECO:0000313" key="8">
    <source>
        <dbReference type="EMBL" id="NIK88894.1"/>
    </source>
</evidence>
<keyword evidence="3 4" id="KW-0378">Hydrolase</keyword>
<comment type="caution">
    <text evidence="8">The sequence shown here is derived from an EMBL/GenBank/DDBJ whole genome shotgun (WGS) entry which is preliminary data.</text>
</comment>
<dbReference type="PRINTS" id="PR00843">
    <property type="entry name" value="GLHYDRLASE30"/>
</dbReference>
<accession>A0A846MZ17</accession>
<feature type="domain" description="Glycosyl hydrolase family 30 TIM-barrel" evidence="6">
    <location>
        <begin position="67"/>
        <end position="399"/>
    </location>
</feature>
<feature type="chain" id="PRO_5032936869" evidence="5">
    <location>
        <begin position="24"/>
        <end position="465"/>
    </location>
</feature>
<evidence type="ECO:0000259" key="6">
    <source>
        <dbReference type="Pfam" id="PF02055"/>
    </source>
</evidence>
<keyword evidence="9" id="KW-1185">Reference proteome</keyword>
<dbReference type="GO" id="GO:0016020">
    <property type="term" value="C:membrane"/>
    <property type="evidence" value="ECO:0007669"/>
    <property type="project" value="GOC"/>
</dbReference>
<feature type="signal peptide" evidence="5">
    <location>
        <begin position="1"/>
        <end position="23"/>
    </location>
</feature>
<proteinExistence type="inferred from homology"/>
<dbReference type="Gene3D" id="3.20.20.80">
    <property type="entry name" value="Glycosidases"/>
    <property type="match status" value="1"/>
</dbReference>
<organism evidence="8 9">
    <name type="scientific">Rhizomicrobium palustre</name>
    <dbReference type="NCBI Taxonomy" id="189966"/>
    <lineage>
        <taxon>Bacteria</taxon>
        <taxon>Pseudomonadati</taxon>
        <taxon>Pseudomonadota</taxon>
        <taxon>Alphaproteobacteria</taxon>
        <taxon>Micropepsales</taxon>
        <taxon>Micropepsaceae</taxon>
        <taxon>Rhizomicrobium</taxon>
    </lineage>
</organism>
<evidence type="ECO:0000256" key="5">
    <source>
        <dbReference type="SAM" id="SignalP"/>
    </source>
</evidence>
<dbReference type="GO" id="GO:0004348">
    <property type="term" value="F:glucosylceramidase activity"/>
    <property type="evidence" value="ECO:0007669"/>
    <property type="project" value="UniProtKB-EC"/>
</dbReference>
<gene>
    <name evidence="8" type="ORF">FHS83_002212</name>
</gene>
<protein>
    <submittedName>
        <fullName evidence="8">Glucosylceramidase</fullName>
        <ecNumber evidence="8">3.2.1.45</ecNumber>
    </submittedName>
</protein>
<feature type="domain" description="Glycosyl hydrolase family 30 beta sandwich" evidence="7">
    <location>
        <begin position="402"/>
        <end position="462"/>
    </location>
</feature>
<dbReference type="Pfam" id="PF02055">
    <property type="entry name" value="Glyco_hydro_30"/>
    <property type="match status" value="1"/>
</dbReference>
<dbReference type="Pfam" id="PF17189">
    <property type="entry name" value="Glyco_hydro_30C"/>
    <property type="match status" value="1"/>
</dbReference>
<dbReference type="InterPro" id="IPR033453">
    <property type="entry name" value="Glyco_hydro_30_TIM-barrel"/>
</dbReference>
<dbReference type="PANTHER" id="PTHR11069">
    <property type="entry name" value="GLUCOSYLCERAMIDASE"/>
    <property type="match status" value="1"/>
</dbReference>
<evidence type="ECO:0000256" key="1">
    <source>
        <dbReference type="ARBA" id="ARBA00005382"/>
    </source>
</evidence>
<dbReference type="InterPro" id="IPR017853">
    <property type="entry name" value="GH"/>
</dbReference>
<evidence type="ECO:0000259" key="7">
    <source>
        <dbReference type="Pfam" id="PF17189"/>
    </source>
</evidence>
<comment type="similarity">
    <text evidence="1 4">Belongs to the glycosyl hydrolase 30 family.</text>
</comment>
<dbReference type="EC" id="3.2.1.45" evidence="8"/>
<dbReference type="EMBL" id="JAASRM010000001">
    <property type="protein sequence ID" value="NIK88894.1"/>
    <property type="molecule type" value="Genomic_DNA"/>
</dbReference>
<dbReference type="GO" id="GO:0006680">
    <property type="term" value="P:glucosylceramide catabolic process"/>
    <property type="evidence" value="ECO:0007669"/>
    <property type="project" value="TreeGrafter"/>
</dbReference>
<evidence type="ECO:0000313" key="9">
    <source>
        <dbReference type="Proteomes" id="UP000570514"/>
    </source>
</evidence>
<evidence type="ECO:0000256" key="4">
    <source>
        <dbReference type="RuleBase" id="RU361188"/>
    </source>
</evidence>